<dbReference type="InterPro" id="IPR028427">
    <property type="entry name" value="Met_Sox_Rdtase_MsrB"/>
</dbReference>
<evidence type="ECO:0000259" key="4">
    <source>
        <dbReference type="PROSITE" id="PS51790"/>
    </source>
</evidence>
<dbReference type="GO" id="GO:0006979">
    <property type="term" value="P:response to oxidative stress"/>
    <property type="evidence" value="ECO:0007669"/>
    <property type="project" value="InterPro"/>
</dbReference>
<reference evidence="6" key="1">
    <citation type="journal article" date="2018" name="Front. Microbiol.">
        <title>Genome-Based Analysis Reveals the Taxonomy and Diversity of the Family Idiomarinaceae.</title>
        <authorList>
            <person name="Liu Y."/>
            <person name="Lai Q."/>
            <person name="Shao Z."/>
        </authorList>
    </citation>
    <scope>NUCLEOTIDE SEQUENCE [LARGE SCALE GENOMIC DNA]</scope>
    <source>
        <strain evidence="6">c121</strain>
    </source>
</reference>
<evidence type="ECO:0000256" key="2">
    <source>
        <dbReference type="ARBA" id="ARBA00048488"/>
    </source>
</evidence>
<dbReference type="SUPFAM" id="SSF51316">
    <property type="entry name" value="Mss4-like"/>
    <property type="match status" value="1"/>
</dbReference>
<dbReference type="PANTHER" id="PTHR10173:SF59">
    <property type="entry name" value="PEPTIDE METHIONINE SULFOXIDE REDUCTASE MSRA_MSRB"/>
    <property type="match status" value="1"/>
</dbReference>
<dbReference type="HAMAP" id="MF_01400">
    <property type="entry name" value="MsrB"/>
    <property type="match status" value="1"/>
</dbReference>
<dbReference type="EC" id="1.8.4.12" evidence="3"/>
<evidence type="ECO:0000256" key="3">
    <source>
        <dbReference type="HAMAP-Rule" id="MF_01400"/>
    </source>
</evidence>
<dbReference type="GO" id="GO:0005737">
    <property type="term" value="C:cytoplasm"/>
    <property type="evidence" value="ECO:0007669"/>
    <property type="project" value="TreeGrafter"/>
</dbReference>
<comment type="caution">
    <text evidence="5">The sequence shown here is derived from an EMBL/GenBank/DDBJ whole genome shotgun (WGS) entry which is preliminary data.</text>
</comment>
<dbReference type="EMBL" id="PIQE01000001">
    <property type="protein sequence ID" value="RUO73848.1"/>
    <property type="molecule type" value="Genomic_DNA"/>
</dbReference>
<dbReference type="GO" id="GO:0033743">
    <property type="term" value="F:peptide-methionine (R)-S-oxide reductase activity"/>
    <property type="evidence" value="ECO:0007669"/>
    <property type="project" value="UniProtKB-UniRule"/>
</dbReference>
<comment type="similarity">
    <text evidence="3">Belongs to the MsrB Met sulfoxide reductase family.</text>
</comment>
<evidence type="ECO:0000256" key="1">
    <source>
        <dbReference type="ARBA" id="ARBA00023002"/>
    </source>
</evidence>
<dbReference type="GO" id="GO:0030091">
    <property type="term" value="P:protein repair"/>
    <property type="evidence" value="ECO:0007669"/>
    <property type="project" value="InterPro"/>
</dbReference>
<comment type="caution">
    <text evidence="3">Lacks conserved residue(s) required for the propagation of feature annotation.</text>
</comment>
<dbReference type="InterPro" id="IPR002579">
    <property type="entry name" value="Met_Sox_Rdtase_MsrB_dom"/>
</dbReference>
<sequence>MCYQKQESSMSNAPYQKPDAATLRQRLTEEQYAVTQEDATERPFENRYWDEQRPGLYVDIVSGEPLFSSADKFDSSCGWPSFTKPLAEENITNHTDRSWLMVRTEVRSRYADSHLGHVFNDGPAPDGRRFCINSAALRFIPLEDMATEGYADYIPQVKRPD</sequence>
<dbReference type="Proteomes" id="UP000287022">
    <property type="component" value="Unassembled WGS sequence"/>
</dbReference>
<evidence type="ECO:0000313" key="6">
    <source>
        <dbReference type="Proteomes" id="UP000287022"/>
    </source>
</evidence>
<dbReference type="NCBIfam" id="TIGR00357">
    <property type="entry name" value="peptide-methionine (R)-S-oxide reductase MsrB"/>
    <property type="match status" value="1"/>
</dbReference>
<protein>
    <recommendedName>
        <fullName evidence="3">Peptide methionine sulfoxide reductase MsrB</fullName>
        <ecNumber evidence="3">1.8.4.12</ecNumber>
    </recommendedName>
    <alternativeName>
        <fullName evidence="3">Peptide-methionine (R)-S-oxide reductase</fullName>
    </alternativeName>
</protein>
<feature type="domain" description="MsrB" evidence="4">
    <location>
        <begin position="20"/>
        <end position="142"/>
    </location>
</feature>
<accession>A0A432Z7F6</accession>
<dbReference type="FunFam" id="2.170.150.20:FF:000003">
    <property type="entry name" value="Peptide methionine sulfoxide reductase MsrB"/>
    <property type="match status" value="1"/>
</dbReference>
<gene>
    <name evidence="3 5" type="primary">msrB</name>
    <name evidence="5" type="ORF">CWI80_00320</name>
</gene>
<dbReference type="Gene3D" id="2.170.150.20">
    <property type="entry name" value="Peptide methionine sulfoxide reductase"/>
    <property type="match status" value="1"/>
</dbReference>
<feature type="active site" description="Nucleophile" evidence="3">
    <location>
        <position position="131"/>
    </location>
</feature>
<name>A0A432Z7F6_9GAMM</name>
<keyword evidence="1 3" id="KW-0560">Oxidoreductase</keyword>
<dbReference type="PANTHER" id="PTHR10173">
    <property type="entry name" value="METHIONINE SULFOXIDE REDUCTASE"/>
    <property type="match status" value="1"/>
</dbReference>
<keyword evidence="6" id="KW-1185">Reference proteome</keyword>
<organism evidence="5 6">
    <name type="scientific">Pseudidiomarina sediminum</name>
    <dbReference type="NCBI Taxonomy" id="431675"/>
    <lineage>
        <taxon>Bacteria</taxon>
        <taxon>Pseudomonadati</taxon>
        <taxon>Pseudomonadota</taxon>
        <taxon>Gammaproteobacteria</taxon>
        <taxon>Alteromonadales</taxon>
        <taxon>Idiomarinaceae</taxon>
        <taxon>Pseudidiomarina</taxon>
    </lineage>
</organism>
<dbReference type="PROSITE" id="PS51790">
    <property type="entry name" value="MSRB"/>
    <property type="match status" value="1"/>
</dbReference>
<dbReference type="InterPro" id="IPR011057">
    <property type="entry name" value="Mss4-like_sf"/>
</dbReference>
<evidence type="ECO:0000313" key="5">
    <source>
        <dbReference type="EMBL" id="RUO73848.1"/>
    </source>
</evidence>
<dbReference type="STRING" id="1122124.GCA_000423165_01333"/>
<comment type="catalytic activity">
    <reaction evidence="2 3">
        <text>L-methionyl-[protein] + [thioredoxin]-disulfide + H2O = L-methionyl-(R)-S-oxide-[protein] + [thioredoxin]-dithiol</text>
        <dbReference type="Rhea" id="RHEA:24164"/>
        <dbReference type="Rhea" id="RHEA-COMP:10698"/>
        <dbReference type="Rhea" id="RHEA-COMP:10700"/>
        <dbReference type="Rhea" id="RHEA-COMP:12313"/>
        <dbReference type="Rhea" id="RHEA-COMP:12314"/>
        <dbReference type="ChEBI" id="CHEBI:15377"/>
        <dbReference type="ChEBI" id="CHEBI:16044"/>
        <dbReference type="ChEBI" id="CHEBI:29950"/>
        <dbReference type="ChEBI" id="CHEBI:45764"/>
        <dbReference type="ChEBI" id="CHEBI:50058"/>
        <dbReference type="EC" id="1.8.4.12"/>
    </reaction>
</comment>
<dbReference type="Pfam" id="PF01641">
    <property type="entry name" value="SelR"/>
    <property type="match status" value="1"/>
</dbReference>
<dbReference type="AlphaFoldDB" id="A0A432Z7F6"/>
<proteinExistence type="inferred from homology"/>